<sequence>MNNMETWINQQYLQNAAKLLAKKKLFEYQQTSLEAEIKNLSWKVECVDSYDRDDMENQMRTAEQQRRSLLKDFHDT</sequence>
<gene>
    <name evidence="1" type="primary">ARIH2_1</name>
    <name evidence="1" type="ORF">P7K49_028234</name>
</gene>
<dbReference type="EMBL" id="JASSZA010000014">
    <property type="protein sequence ID" value="KAK2094496.1"/>
    <property type="molecule type" value="Genomic_DNA"/>
</dbReference>
<accession>A0ABQ9UBQ9</accession>
<proteinExistence type="predicted"/>
<comment type="caution">
    <text evidence="1">The sequence shown here is derived from an EMBL/GenBank/DDBJ whole genome shotgun (WGS) entry which is preliminary data.</text>
</comment>
<dbReference type="Proteomes" id="UP001266305">
    <property type="component" value="Unassembled WGS sequence"/>
</dbReference>
<reference evidence="1 2" key="1">
    <citation type="submission" date="2023-05" db="EMBL/GenBank/DDBJ databases">
        <title>B98-5 Cell Line De Novo Hybrid Assembly: An Optical Mapping Approach.</title>
        <authorList>
            <person name="Kananen K."/>
            <person name="Auerbach J.A."/>
            <person name="Kautto E."/>
            <person name="Blachly J.S."/>
        </authorList>
    </citation>
    <scope>NUCLEOTIDE SEQUENCE [LARGE SCALE GENOMIC DNA]</scope>
    <source>
        <strain evidence="1">B95-8</strain>
        <tissue evidence="1">Cell line</tissue>
    </source>
</reference>
<name>A0ABQ9UBQ9_SAGOE</name>
<organism evidence="1 2">
    <name type="scientific">Saguinus oedipus</name>
    <name type="common">Cotton-top tamarin</name>
    <name type="synonym">Oedipomidas oedipus</name>
    <dbReference type="NCBI Taxonomy" id="9490"/>
    <lineage>
        <taxon>Eukaryota</taxon>
        <taxon>Metazoa</taxon>
        <taxon>Chordata</taxon>
        <taxon>Craniata</taxon>
        <taxon>Vertebrata</taxon>
        <taxon>Euteleostomi</taxon>
        <taxon>Mammalia</taxon>
        <taxon>Eutheria</taxon>
        <taxon>Euarchontoglires</taxon>
        <taxon>Primates</taxon>
        <taxon>Haplorrhini</taxon>
        <taxon>Platyrrhini</taxon>
        <taxon>Cebidae</taxon>
        <taxon>Callitrichinae</taxon>
        <taxon>Saguinus</taxon>
    </lineage>
</organism>
<evidence type="ECO:0000313" key="1">
    <source>
        <dbReference type="EMBL" id="KAK2094496.1"/>
    </source>
</evidence>
<keyword evidence="2" id="KW-1185">Reference proteome</keyword>
<evidence type="ECO:0000313" key="2">
    <source>
        <dbReference type="Proteomes" id="UP001266305"/>
    </source>
</evidence>
<protein>
    <submittedName>
        <fullName evidence="1">E3 ubiquitin-protein ligase arih2</fullName>
    </submittedName>
</protein>